<protein>
    <submittedName>
        <fullName evidence="2">Ribonuclease H-related protein</fullName>
    </submittedName>
</protein>
<keyword evidence="3" id="KW-1185">Reference proteome</keyword>
<dbReference type="InterPro" id="IPR011320">
    <property type="entry name" value="RNase_H1_N"/>
</dbReference>
<dbReference type="InterPro" id="IPR009027">
    <property type="entry name" value="Ribosomal_bL9/RNase_H1_N"/>
</dbReference>
<dbReference type="Gene3D" id="3.40.970.10">
    <property type="entry name" value="Ribonuclease H1, N-terminal domain"/>
    <property type="match status" value="1"/>
</dbReference>
<dbReference type="Proteomes" id="UP000000683">
    <property type="component" value="Chromosome"/>
</dbReference>
<dbReference type="RefSeq" id="WP_013785803.1">
    <property type="nucleotide sequence ID" value="NC_015554.1"/>
</dbReference>
<dbReference type="SUPFAM" id="SSF55658">
    <property type="entry name" value="L9 N-domain-like"/>
    <property type="match status" value="1"/>
</dbReference>
<dbReference type="Pfam" id="PF01693">
    <property type="entry name" value="Cauli_VI"/>
    <property type="match status" value="1"/>
</dbReference>
<accession>F5Z5F6</accession>
<dbReference type="OrthoDB" id="7845843at2"/>
<feature type="domain" description="Ribonuclease H1 N-terminal" evidence="1">
    <location>
        <begin position="19"/>
        <end position="60"/>
    </location>
</feature>
<dbReference type="eggNOG" id="COG3341">
    <property type="taxonomic scope" value="Bacteria"/>
</dbReference>
<reference evidence="2 3" key="1">
    <citation type="journal article" date="2011" name="J. Bacteriol.">
        <title>Complete genome sequence of the polycyclic aromatic hydrocarbon-degrading bacterium Alteromonas sp. strain SN2.</title>
        <authorList>
            <person name="Jin H.M."/>
            <person name="Jeong H."/>
            <person name="Moon E.J."/>
            <person name="Math R.K."/>
            <person name="Lee K."/>
            <person name="Kim H.J."/>
            <person name="Jeon C.O."/>
            <person name="Oh T.K."/>
            <person name="Kim J.F."/>
        </authorList>
    </citation>
    <scope>NUCLEOTIDE SEQUENCE [LARGE SCALE GENOMIC DNA]</scope>
    <source>
        <strain evidence="3">JCM 17741 / KACC 18427 / KCTC 11700BP / SN2</strain>
    </source>
</reference>
<evidence type="ECO:0000259" key="1">
    <source>
        <dbReference type="Pfam" id="PF01693"/>
    </source>
</evidence>
<dbReference type="EMBL" id="CP002339">
    <property type="protein sequence ID" value="AEF04882.1"/>
    <property type="molecule type" value="Genomic_DNA"/>
</dbReference>
<dbReference type="KEGG" id="alt:ambt_16885"/>
<proteinExistence type="predicted"/>
<dbReference type="InterPro" id="IPR037056">
    <property type="entry name" value="RNase_H1_N_sf"/>
</dbReference>
<evidence type="ECO:0000313" key="2">
    <source>
        <dbReference type="EMBL" id="AEF04882.1"/>
    </source>
</evidence>
<name>F5Z5F6_ALTNA</name>
<sequence>MARDLDSIVPPKRVAHFAAYVVFKGREPGIYKSWEEAKKQVHAFSNCKHKGYSTHAKAKAAYKKWLREQRNIEPIDRSVQKSKLKSRKRISVETACDLPPWNND</sequence>
<dbReference type="HOGENOM" id="CLU_2244280_0_0_6"/>
<organism evidence="2 3">
    <name type="scientific">Alteromonas naphthalenivorans</name>
    <dbReference type="NCBI Taxonomy" id="715451"/>
    <lineage>
        <taxon>Bacteria</taxon>
        <taxon>Pseudomonadati</taxon>
        <taxon>Pseudomonadota</taxon>
        <taxon>Gammaproteobacteria</taxon>
        <taxon>Alteromonadales</taxon>
        <taxon>Alteromonadaceae</taxon>
        <taxon>Alteromonas/Salinimonas group</taxon>
        <taxon>Alteromonas</taxon>
    </lineage>
</organism>
<dbReference type="AlphaFoldDB" id="F5Z5F6"/>
<gene>
    <name evidence="2" type="ordered locus">ambt_16885</name>
</gene>
<evidence type="ECO:0000313" key="3">
    <source>
        <dbReference type="Proteomes" id="UP000000683"/>
    </source>
</evidence>